<evidence type="ECO:0000256" key="6">
    <source>
        <dbReference type="ARBA" id="ARBA00023242"/>
    </source>
</evidence>
<dbReference type="GO" id="GO:0008270">
    <property type="term" value="F:zinc ion binding"/>
    <property type="evidence" value="ECO:0007669"/>
    <property type="project" value="InterPro"/>
</dbReference>
<dbReference type="Gene3D" id="4.10.240.10">
    <property type="entry name" value="Zn(2)-C6 fungal-type DNA-binding domain"/>
    <property type="match status" value="1"/>
</dbReference>
<comment type="subcellular location">
    <subcellularLocation>
        <location evidence="1">Nucleus</location>
    </subcellularLocation>
</comment>
<name>A0A9W9U026_9EURO</name>
<dbReference type="SMART" id="SM00066">
    <property type="entry name" value="GAL4"/>
    <property type="match status" value="1"/>
</dbReference>
<dbReference type="GO" id="GO:0006351">
    <property type="term" value="P:DNA-templated transcription"/>
    <property type="evidence" value="ECO:0007669"/>
    <property type="project" value="InterPro"/>
</dbReference>
<dbReference type="InterPro" id="IPR036864">
    <property type="entry name" value="Zn2-C6_fun-type_DNA-bd_sf"/>
</dbReference>
<dbReference type="CDD" id="cd12148">
    <property type="entry name" value="fungal_TF_MHR"/>
    <property type="match status" value="1"/>
</dbReference>
<evidence type="ECO:0000256" key="1">
    <source>
        <dbReference type="ARBA" id="ARBA00004123"/>
    </source>
</evidence>
<evidence type="ECO:0000256" key="5">
    <source>
        <dbReference type="ARBA" id="ARBA00023163"/>
    </source>
</evidence>
<dbReference type="GO" id="GO:0005634">
    <property type="term" value="C:nucleus"/>
    <property type="evidence" value="ECO:0007669"/>
    <property type="project" value="UniProtKB-SubCell"/>
</dbReference>
<dbReference type="Proteomes" id="UP001147746">
    <property type="component" value="Unassembled WGS sequence"/>
</dbReference>
<keyword evidence="5" id="KW-0804">Transcription</keyword>
<dbReference type="PROSITE" id="PS00463">
    <property type="entry name" value="ZN2_CY6_FUNGAL_1"/>
    <property type="match status" value="1"/>
</dbReference>
<dbReference type="GO" id="GO:0003677">
    <property type="term" value="F:DNA binding"/>
    <property type="evidence" value="ECO:0007669"/>
    <property type="project" value="UniProtKB-KW"/>
</dbReference>
<keyword evidence="2" id="KW-0479">Metal-binding</keyword>
<keyword evidence="4" id="KW-0238">DNA-binding</keyword>
<dbReference type="InterPro" id="IPR050815">
    <property type="entry name" value="TF_fung"/>
</dbReference>
<keyword evidence="6" id="KW-0539">Nucleus</keyword>
<evidence type="ECO:0000259" key="7">
    <source>
        <dbReference type="PROSITE" id="PS50048"/>
    </source>
</evidence>
<dbReference type="InterPro" id="IPR007219">
    <property type="entry name" value="XnlR_reg_dom"/>
</dbReference>
<dbReference type="GO" id="GO:0000981">
    <property type="term" value="F:DNA-binding transcription factor activity, RNA polymerase II-specific"/>
    <property type="evidence" value="ECO:0007669"/>
    <property type="project" value="InterPro"/>
</dbReference>
<dbReference type="PANTHER" id="PTHR47338">
    <property type="entry name" value="ZN(II)2CYS6 TRANSCRIPTION FACTOR (EUROFUNG)-RELATED"/>
    <property type="match status" value="1"/>
</dbReference>
<evidence type="ECO:0000256" key="2">
    <source>
        <dbReference type="ARBA" id="ARBA00022723"/>
    </source>
</evidence>
<dbReference type="Pfam" id="PF04082">
    <property type="entry name" value="Fungal_trans"/>
    <property type="match status" value="1"/>
</dbReference>
<keyword evidence="9" id="KW-1185">Reference proteome</keyword>
<evidence type="ECO:0000256" key="3">
    <source>
        <dbReference type="ARBA" id="ARBA00023015"/>
    </source>
</evidence>
<feature type="domain" description="Zn(2)-C6 fungal-type" evidence="7">
    <location>
        <begin position="8"/>
        <end position="38"/>
    </location>
</feature>
<dbReference type="PANTHER" id="PTHR47338:SF20">
    <property type="entry name" value="ZN(II)2CYS6 TRANSCRIPTION FACTOR (EUROFUNG)"/>
    <property type="match status" value="1"/>
</dbReference>
<organism evidence="8 9">
    <name type="scientific">Penicillium atrosanguineum</name>
    <dbReference type="NCBI Taxonomy" id="1132637"/>
    <lineage>
        <taxon>Eukaryota</taxon>
        <taxon>Fungi</taxon>
        <taxon>Dikarya</taxon>
        <taxon>Ascomycota</taxon>
        <taxon>Pezizomycotina</taxon>
        <taxon>Eurotiomycetes</taxon>
        <taxon>Eurotiomycetidae</taxon>
        <taxon>Eurotiales</taxon>
        <taxon>Aspergillaceae</taxon>
        <taxon>Penicillium</taxon>
    </lineage>
</organism>
<evidence type="ECO:0000313" key="9">
    <source>
        <dbReference type="Proteomes" id="UP001147746"/>
    </source>
</evidence>
<accession>A0A9W9U026</accession>
<evidence type="ECO:0000313" key="8">
    <source>
        <dbReference type="EMBL" id="KAJ5299928.1"/>
    </source>
</evidence>
<sequence length="436" mass="48080">MSSRSNQACIRCRQQKRKCDKVLPVCALCKRLSRVCRYPVHEDSTEKHCGRPFYLPDSLDLTQLNISSTLEGQVSKNIGNGLQLHSAAATYFQTIHTWLPIISESLYFSRLSQARVGSAPADFSLLTLSMFLVCQAPVAGEISPRTRSIYVQIKSLYSMVETVGIISLDMLQCRLLITIFEVGHAMYPAAYISAGANVRAAVALGANKASYKQLESVLSHERTEEAQMTWQGLVMVDRYASLESGKGLSSVHMVSLENAGSQSTPRRLPVTGYNEQRHGCVSKVDFQHFLSGNGLIDNPSAMLELLDFGCHVNRPDSDICNMVSRNILTTMVDETVEGASSVLSNLAAANPDSLSVFIPHFICRTALLFLQELSSLERRDAALPIRTLMSLLEHISKKWVAGSMVLHNNMTSQRLTFSGFYADKVSKIAEACGLCR</sequence>
<protein>
    <recommendedName>
        <fullName evidence="7">Zn(2)-C6 fungal-type domain-containing protein</fullName>
    </recommendedName>
</protein>
<dbReference type="CDD" id="cd00067">
    <property type="entry name" value="GAL4"/>
    <property type="match status" value="1"/>
</dbReference>
<evidence type="ECO:0000256" key="4">
    <source>
        <dbReference type="ARBA" id="ARBA00023125"/>
    </source>
</evidence>
<comment type="caution">
    <text evidence="8">The sequence shown here is derived from an EMBL/GenBank/DDBJ whole genome shotgun (WGS) entry which is preliminary data.</text>
</comment>
<keyword evidence="3" id="KW-0805">Transcription regulation</keyword>
<dbReference type="PROSITE" id="PS50048">
    <property type="entry name" value="ZN2_CY6_FUNGAL_2"/>
    <property type="match status" value="1"/>
</dbReference>
<proteinExistence type="predicted"/>
<dbReference type="InterPro" id="IPR001138">
    <property type="entry name" value="Zn2Cys6_DnaBD"/>
</dbReference>
<reference evidence="8" key="2">
    <citation type="journal article" date="2023" name="IMA Fungus">
        <title>Comparative genomic study of the Penicillium genus elucidates a diverse pangenome and 15 lateral gene transfer events.</title>
        <authorList>
            <person name="Petersen C."/>
            <person name="Sorensen T."/>
            <person name="Nielsen M.R."/>
            <person name="Sondergaard T.E."/>
            <person name="Sorensen J.L."/>
            <person name="Fitzpatrick D.A."/>
            <person name="Frisvad J.C."/>
            <person name="Nielsen K.L."/>
        </authorList>
    </citation>
    <scope>NUCLEOTIDE SEQUENCE</scope>
    <source>
        <strain evidence="8">IBT 21472</strain>
    </source>
</reference>
<dbReference type="SUPFAM" id="SSF57701">
    <property type="entry name" value="Zn2/Cys6 DNA-binding domain"/>
    <property type="match status" value="1"/>
</dbReference>
<dbReference type="EMBL" id="JAPZBO010000010">
    <property type="protein sequence ID" value="KAJ5299928.1"/>
    <property type="molecule type" value="Genomic_DNA"/>
</dbReference>
<dbReference type="AlphaFoldDB" id="A0A9W9U026"/>
<dbReference type="Pfam" id="PF00172">
    <property type="entry name" value="Zn_clus"/>
    <property type="match status" value="1"/>
</dbReference>
<reference evidence="8" key="1">
    <citation type="submission" date="2022-12" db="EMBL/GenBank/DDBJ databases">
        <authorList>
            <person name="Petersen C."/>
        </authorList>
    </citation>
    <scope>NUCLEOTIDE SEQUENCE</scope>
    <source>
        <strain evidence="8">IBT 21472</strain>
    </source>
</reference>
<gene>
    <name evidence="8" type="ORF">N7476_011485</name>
</gene>